<keyword evidence="1" id="KW-0472">Membrane</keyword>
<keyword evidence="1" id="KW-1133">Transmembrane helix</keyword>
<dbReference type="GO" id="GO:0016740">
    <property type="term" value="F:transferase activity"/>
    <property type="evidence" value="ECO:0007669"/>
    <property type="project" value="UniProtKB-KW"/>
</dbReference>
<dbReference type="OrthoDB" id="9807778at2"/>
<evidence type="ECO:0000256" key="1">
    <source>
        <dbReference type="SAM" id="Phobius"/>
    </source>
</evidence>
<protein>
    <submittedName>
        <fullName evidence="3">Glycosyl transferase family protein</fullName>
    </submittedName>
</protein>
<sequence length="310" mass="35508">MEKISVIVPCFNEQETVPIFYPTVEKVFNQMNKIDRDYWFIDDGSSDGTLDELKKLHSENENKVHYISFSRNFGKEAALLAGLNSSTGDFVVVMDVDLQDPPELLPTMLNTIKNEDYDCVGTRRTSRNGEPVIRSFFANMFYKLINRISSTNIVNGARDYRMMTRQMVDSIISLKEYNRFSKGIFSWVGFKTKYIEYKNVERVAGNTSWSFWKLLKYSIDGITDFSEFPLSIASWTGFLSFLFSICFLVFIVVRAIVVPNSSVSGWASLVCIILMIGGLELLCLGIVGKYIGKIYLQSKDRPIYVVREKK</sequence>
<feature type="transmembrane region" description="Helical" evidence="1">
    <location>
        <begin position="263"/>
        <end position="291"/>
    </location>
</feature>
<dbReference type="SUPFAM" id="SSF53448">
    <property type="entry name" value="Nucleotide-diphospho-sugar transferases"/>
    <property type="match status" value="1"/>
</dbReference>
<feature type="transmembrane region" description="Helical" evidence="1">
    <location>
        <begin position="235"/>
        <end position="257"/>
    </location>
</feature>
<dbReference type="eggNOG" id="COG1216">
    <property type="taxonomic scope" value="Bacteria"/>
</dbReference>
<dbReference type="InterPro" id="IPR029044">
    <property type="entry name" value="Nucleotide-diphossugar_trans"/>
</dbReference>
<dbReference type="CDD" id="cd04187">
    <property type="entry name" value="DPM1_like_bac"/>
    <property type="match status" value="1"/>
</dbReference>
<evidence type="ECO:0000313" key="4">
    <source>
        <dbReference type="Proteomes" id="UP000051820"/>
    </source>
</evidence>
<dbReference type="InterPro" id="IPR001173">
    <property type="entry name" value="Glyco_trans_2-like"/>
</dbReference>
<dbReference type="Gene3D" id="3.90.550.10">
    <property type="entry name" value="Spore Coat Polysaccharide Biosynthesis Protein SpsA, Chain A"/>
    <property type="match status" value="1"/>
</dbReference>
<accession>A0A0R1W6Y3</accession>
<feature type="domain" description="Glycosyltransferase 2-like" evidence="2">
    <location>
        <begin position="5"/>
        <end position="170"/>
    </location>
</feature>
<dbReference type="Pfam" id="PF00535">
    <property type="entry name" value="Glycos_transf_2"/>
    <property type="match status" value="1"/>
</dbReference>
<reference evidence="3 4" key="1">
    <citation type="journal article" date="2015" name="Genome Announc.">
        <title>Expanding the biotechnology potential of lactobacilli through comparative genomics of 213 strains and associated genera.</title>
        <authorList>
            <person name="Sun Z."/>
            <person name="Harris H.M."/>
            <person name="McCann A."/>
            <person name="Guo C."/>
            <person name="Argimon S."/>
            <person name="Zhang W."/>
            <person name="Yang X."/>
            <person name="Jeffery I.B."/>
            <person name="Cooney J.C."/>
            <person name="Kagawa T.F."/>
            <person name="Liu W."/>
            <person name="Song Y."/>
            <person name="Salvetti E."/>
            <person name="Wrobel A."/>
            <person name="Rasinkangas P."/>
            <person name="Parkhill J."/>
            <person name="Rea M.C."/>
            <person name="O'Sullivan O."/>
            <person name="Ritari J."/>
            <person name="Douillard F.P."/>
            <person name="Paul Ross R."/>
            <person name="Yang R."/>
            <person name="Briner A.E."/>
            <person name="Felis G.E."/>
            <person name="de Vos W.M."/>
            <person name="Barrangou R."/>
            <person name="Klaenhammer T.R."/>
            <person name="Caufield P.W."/>
            <person name="Cui Y."/>
            <person name="Zhang H."/>
            <person name="O'Toole P.W."/>
        </authorList>
    </citation>
    <scope>NUCLEOTIDE SEQUENCE [LARGE SCALE GENOMIC DNA]</scope>
    <source>
        <strain evidence="3 4">DSM 5007</strain>
    </source>
</reference>
<dbReference type="PANTHER" id="PTHR48090">
    <property type="entry name" value="UNDECAPRENYL-PHOSPHATE 4-DEOXY-4-FORMAMIDO-L-ARABINOSE TRANSFERASE-RELATED"/>
    <property type="match status" value="1"/>
</dbReference>
<dbReference type="EMBL" id="AZGF01000002">
    <property type="protein sequence ID" value="KRM13282.1"/>
    <property type="molecule type" value="Genomic_DNA"/>
</dbReference>
<dbReference type="STRING" id="1423807.FD16_GL000757"/>
<proteinExistence type="predicted"/>
<name>A0A0R1W6Y3_9LACO</name>
<dbReference type="GO" id="GO:0005886">
    <property type="term" value="C:plasma membrane"/>
    <property type="evidence" value="ECO:0007669"/>
    <property type="project" value="TreeGrafter"/>
</dbReference>
<organism evidence="3 4">
    <name type="scientific">Paucilactobacillus suebicus DSM 5007 = KCTC 3549</name>
    <dbReference type="NCBI Taxonomy" id="1423807"/>
    <lineage>
        <taxon>Bacteria</taxon>
        <taxon>Bacillati</taxon>
        <taxon>Bacillota</taxon>
        <taxon>Bacilli</taxon>
        <taxon>Lactobacillales</taxon>
        <taxon>Lactobacillaceae</taxon>
        <taxon>Paucilactobacillus</taxon>
    </lineage>
</organism>
<evidence type="ECO:0000259" key="2">
    <source>
        <dbReference type="Pfam" id="PF00535"/>
    </source>
</evidence>
<keyword evidence="3" id="KW-0808">Transferase</keyword>
<gene>
    <name evidence="3" type="ORF">FD16_GL000757</name>
</gene>
<keyword evidence="4" id="KW-1185">Reference proteome</keyword>
<dbReference type="RefSeq" id="WP_010621715.1">
    <property type="nucleotide sequence ID" value="NZ_AZGF01000002.1"/>
</dbReference>
<dbReference type="Proteomes" id="UP000051820">
    <property type="component" value="Unassembled WGS sequence"/>
</dbReference>
<dbReference type="PATRIC" id="fig|1423807.3.peg.768"/>
<evidence type="ECO:0000313" key="3">
    <source>
        <dbReference type="EMBL" id="KRM13282.1"/>
    </source>
</evidence>
<dbReference type="InterPro" id="IPR050256">
    <property type="entry name" value="Glycosyltransferase_2"/>
</dbReference>
<keyword evidence="1" id="KW-0812">Transmembrane</keyword>
<comment type="caution">
    <text evidence="3">The sequence shown here is derived from an EMBL/GenBank/DDBJ whole genome shotgun (WGS) entry which is preliminary data.</text>
</comment>
<dbReference type="AlphaFoldDB" id="A0A0R1W6Y3"/>
<dbReference type="PANTHER" id="PTHR48090:SF8">
    <property type="entry name" value="GLYCOSYLTRANSFERASE CSBB-RELATED"/>
    <property type="match status" value="1"/>
</dbReference>